<feature type="compositionally biased region" description="Polar residues" evidence="2">
    <location>
        <begin position="1"/>
        <end position="21"/>
    </location>
</feature>
<dbReference type="PANTHER" id="PTHR23124:SF129">
    <property type="entry name" value="C-TYPE LECTIN DOMAIN-CONTAINING PROTEIN"/>
    <property type="match status" value="1"/>
</dbReference>
<evidence type="ECO:0000313" key="6">
    <source>
        <dbReference type="Proteomes" id="UP000008068"/>
    </source>
</evidence>
<dbReference type="PROSITE" id="PS50041">
    <property type="entry name" value="C_TYPE_LECTIN_2"/>
    <property type="match status" value="1"/>
</dbReference>
<gene>
    <name evidence="5" type="ORF">CAEBREN_16661</name>
</gene>
<dbReference type="InterPro" id="IPR001024">
    <property type="entry name" value="PLAT/LH2_dom"/>
</dbReference>
<dbReference type="SMART" id="SM00034">
    <property type="entry name" value="CLECT"/>
    <property type="match status" value="1"/>
</dbReference>
<dbReference type="AlphaFoldDB" id="G0MIV3"/>
<dbReference type="STRING" id="135651.G0MIV3"/>
<dbReference type="SUPFAM" id="SSF56436">
    <property type="entry name" value="C-type lectin-like"/>
    <property type="match status" value="1"/>
</dbReference>
<dbReference type="HOGENOM" id="CLU_795067_0_0_1"/>
<dbReference type="InterPro" id="IPR016187">
    <property type="entry name" value="CTDL_fold"/>
</dbReference>
<dbReference type="PROSITE" id="PS50095">
    <property type="entry name" value="PLAT"/>
    <property type="match status" value="1"/>
</dbReference>
<dbReference type="Proteomes" id="UP000008068">
    <property type="component" value="Unassembled WGS sequence"/>
</dbReference>
<organism evidence="6">
    <name type="scientific">Caenorhabditis brenneri</name>
    <name type="common">Nematode worm</name>
    <dbReference type="NCBI Taxonomy" id="135651"/>
    <lineage>
        <taxon>Eukaryota</taxon>
        <taxon>Metazoa</taxon>
        <taxon>Ecdysozoa</taxon>
        <taxon>Nematoda</taxon>
        <taxon>Chromadorea</taxon>
        <taxon>Rhabditida</taxon>
        <taxon>Rhabditina</taxon>
        <taxon>Rhabditomorpha</taxon>
        <taxon>Rhabditoidea</taxon>
        <taxon>Rhabditidae</taxon>
        <taxon>Peloderinae</taxon>
        <taxon>Caenorhabditis</taxon>
    </lineage>
</organism>
<dbReference type="eggNOG" id="KOG4297">
    <property type="taxonomic scope" value="Eukaryota"/>
</dbReference>
<feature type="domain" description="PLAT" evidence="4">
    <location>
        <begin position="31"/>
        <end position="154"/>
    </location>
</feature>
<dbReference type="InterPro" id="IPR036392">
    <property type="entry name" value="PLAT/LH2_dom_sf"/>
</dbReference>
<reference evidence="6" key="1">
    <citation type="submission" date="2011-07" db="EMBL/GenBank/DDBJ databases">
        <authorList>
            <consortium name="Caenorhabditis brenneri Sequencing and Analysis Consortium"/>
            <person name="Wilson R.K."/>
        </authorList>
    </citation>
    <scope>NUCLEOTIDE SEQUENCE [LARGE SCALE GENOMIC DNA]</scope>
    <source>
        <strain evidence="6">PB2801</strain>
    </source>
</reference>
<evidence type="ECO:0008006" key="7">
    <source>
        <dbReference type="Google" id="ProtNLM"/>
    </source>
</evidence>
<dbReference type="EMBL" id="GL379796">
    <property type="protein sequence ID" value="EGT31447.1"/>
    <property type="molecule type" value="Genomic_DNA"/>
</dbReference>
<dbReference type="InParanoid" id="G0MIV3"/>
<keyword evidence="6" id="KW-1185">Reference proteome</keyword>
<protein>
    <recommendedName>
        <fullName evidence="7">C-type lectin domain-containing protein</fullName>
    </recommendedName>
</protein>
<dbReference type="PANTHER" id="PTHR23124">
    <property type="entry name" value="C-TYPE LECTIN DOMAIN-CONTAINING PROTEIN-RELATED-RELATED"/>
    <property type="match status" value="1"/>
</dbReference>
<feature type="domain" description="C-type lectin" evidence="3">
    <location>
        <begin position="186"/>
        <end position="311"/>
    </location>
</feature>
<name>G0MIV3_CAEBE</name>
<dbReference type="CDD" id="cd00037">
    <property type="entry name" value="CLECT"/>
    <property type="match status" value="1"/>
</dbReference>
<evidence type="ECO:0000259" key="3">
    <source>
        <dbReference type="PROSITE" id="PS50041"/>
    </source>
</evidence>
<dbReference type="InterPro" id="IPR016186">
    <property type="entry name" value="C-type_lectin-like/link_sf"/>
</dbReference>
<feature type="region of interest" description="Disordered" evidence="2">
    <location>
        <begin position="1"/>
        <end position="59"/>
    </location>
</feature>
<evidence type="ECO:0000259" key="4">
    <source>
        <dbReference type="PROSITE" id="PS50095"/>
    </source>
</evidence>
<dbReference type="SUPFAM" id="SSF49723">
    <property type="entry name" value="Lipase/lipooxygenase domain (PLAT/LH2 domain)"/>
    <property type="match status" value="1"/>
</dbReference>
<feature type="region of interest" description="Disordered" evidence="2">
    <location>
        <begin position="153"/>
        <end position="172"/>
    </location>
</feature>
<dbReference type="Gene3D" id="2.60.60.20">
    <property type="entry name" value="PLAT/LH2 domain"/>
    <property type="match status" value="1"/>
</dbReference>
<dbReference type="InterPro" id="IPR001304">
    <property type="entry name" value="C-type_lectin-like"/>
</dbReference>
<sequence length="349" mass="38249">MSENTTSSASKAPTEMGSSIRSKYDEDDTPASFTILIRTSSSSTTDGPSEKISILIRDDEGRATDKQALRYSHSHPTPFQKGHTDLFVMTNQPSLGPLACCEIHYDGQKEPLGAPWKYHTIIIFHHENGRVYNFQTDEKQSTDTVSMLLYSHSHSHGSHSHEHGGGGGGGANRGCGRGWRRFNRPSGGWCIKVAQGQFSQAQAESKCQEEGGTLSGLQDTNEISYITSTALRLFPERTGSLWVGARRTPACSSAPISASCNAMNSFTWTDGSTSGTAGFQWNRKQPDNSHGQTQQCVVLLATGTQVVRDAWTWNTNQLDDVRCVNPGGSQQRIVRGYVCGKRATERRRK</sequence>
<accession>G0MIV3</accession>
<evidence type="ECO:0000256" key="1">
    <source>
        <dbReference type="PROSITE-ProRule" id="PRU00152"/>
    </source>
</evidence>
<evidence type="ECO:0000313" key="5">
    <source>
        <dbReference type="EMBL" id="EGT31447.1"/>
    </source>
</evidence>
<dbReference type="OrthoDB" id="5322100at2759"/>
<evidence type="ECO:0000256" key="2">
    <source>
        <dbReference type="SAM" id="MobiDB-lite"/>
    </source>
</evidence>
<dbReference type="Pfam" id="PF00059">
    <property type="entry name" value="Lectin_C"/>
    <property type="match status" value="1"/>
</dbReference>
<comment type="caution">
    <text evidence="1">Lacks conserved residue(s) required for the propagation of feature annotation.</text>
</comment>
<dbReference type="Gene3D" id="3.10.100.10">
    <property type="entry name" value="Mannose-Binding Protein A, subunit A"/>
    <property type="match status" value="1"/>
</dbReference>
<proteinExistence type="predicted"/>